<organism evidence="1 2">
    <name type="scientific">Artemisia annua</name>
    <name type="common">Sweet wormwood</name>
    <dbReference type="NCBI Taxonomy" id="35608"/>
    <lineage>
        <taxon>Eukaryota</taxon>
        <taxon>Viridiplantae</taxon>
        <taxon>Streptophyta</taxon>
        <taxon>Embryophyta</taxon>
        <taxon>Tracheophyta</taxon>
        <taxon>Spermatophyta</taxon>
        <taxon>Magnoliopsida</taxon>
        <taxon>eudicotyledons</taxon>
        <taxon>Gunneridae</taxon>
        <taxon>Pentapetalae</taxon>
        <taxon>asterids</taxon>
        <taxon>campanulids</taxon>
        <taxon>Asterales</taxon>
        <taxon>Asteraceae</taxon>
        <taxon>Asteroideae</taxon>
        <taxon>Anthemideae</taxon>
        <taxon>Artemisiinae</taxon>
        <taxon>Artemisia</taxon>
    </lineage>
</organism>
<keyword evidence="2" id="KW-1185">Reference proteome</keyword>
<gene>
    <name evidence="1" type="ORF">CTI12_AA420320</name>
</gene>
<dbReference type="STRING" id="35608.A0A2U1M4G0"/>
<accession>A0A2U1M4G0</accession>
<keyword evidence="1" id="KW-0540">Nuclease</keyword>
<dbReference type="EMBL" id="PKPP01006562">
    <property type="protein sequence ID" value="PWA56125.1"/>
    <property type="molecule type" value="Genomic_DNA"/>
</dbReference>
<protein>
    <submittedName>
        <fullName evidence="1">Endonuclease/exonuclease/phosphatase</fullName>
    </submittedName>
</protein>
<dbReference type="Proteomes" id="UP000245207">
    <property type="component" value="Unassembled WGS sequence"/>
</dbReference>
<dbReference type="GO" id="GO:0004519">
    <property type="term" value="F:endonuclease activity"/>
    <property type="evidence" value="ECO:0007669"/>
    <property type="project" value="UniProtKB-KW"/>
</dbReference>
<evidence type="ECO:0000313" key="1">
    <source>
        <dbReference type="EMBL" id="PWA56125.1"/>
    </source>
</evidence>
<dbReference type="InterPro" id="IPR036691">
    <property type="entry name" value="Endo/exonu/phosph_ase_sf"/>
</dbReference>
<dbReference type="OrthoDB" id="846962at2759"/>
<sequence>MLLQVKDRVILRESGFRTGLFRSHRLINKKYLTQYIQKDGFRGVCQARTGDARDRCAIFWKLKLFSLVHEDNIEFKEFGAILNSKGRLGTRSTSSNPICFC</sequence>
<keyword evidence="1" id="KW-0255">Endonuclease</keyword>
<proteinExistence type="predicted"/>
<dbReference type="AlphaFoldDB" id="A0A2U1M4G0"/>
<keyword evidence="1" id="KW-0269">Exonuclease</keyword>
<dbReference type="GO" id="GO:0004527">
    <property type="term" value="F:exonuclease activity"/>
    <property type="evidence" value="ECO:0007669"/>
    <property type="project" value="UniProtKB-KW"/>
</dbReference>
<evidence type="ECO:0000313" key="2">
    <source>
        <dbReference type="Proteomes" id="UP000245207"/>
    </source>
</evidence>
<keyword evidence="1" id="KW-0378">Hydrolase</keyword>
<name>A0A2U1M4G0_ARTAN</name>
<comment type="caution">
    <text evidence="1">The sequence shown here is derived from an EMBL/GenBank/DDBJ whole genome shotgun (WGS) entry which is preliminary data.</text>
</comment>
<reference evidence="1 2" key="1">
    <citation type="journal article" date="2018" name="Mol. Plant">
        <title>The genome of Artemisia annua provides insight into the evolution of Asteraceae family and artemisinin biosynthesis.</title>
        <authorList>
            <person name="Shen Q."/>
            <person name="Zhang L."/>
            <person name="Liao Z."/>
            <person name="Wang S."/>
            <person name="Yan T."/>
            <person name="Shi P."/>
            <person name="Liu M."/>
            <person name="Fu X."/>
            <person name="Pan Q."/>
            <person name="Wang Y."/>
            <person name="Lv Z."/>
            <person name="Lu X."/>
            <person name="Zhang F."/>
            <person name="Jiang W."/>
            <person name="Ma Y."/>
            <person name="Chen M."/>
            <person name="Hao X."/>
            <person name="Li L."/>
            <person name="Tang Y."/>
            <person name="Lv G."/>
            <person name="Zhou Y."/>
            <person name="Sun X."/>
            <person name="Brodelius P.E."/>
            <person name="Rose J.K.C."/>
            <person name="Tang K."/>
        </authorList>
    </citation>
    <scope>NUCLEOTIDE SEQUENCE [LARGE SCALE GENOMIC DNA]</scope>
    <source>
        <strain evidence="2">cv. Huhao1</strain>
        <tissue evidence="1">Leaf</tissue>
    </source>
</reference>
<dbReference type="Gene3D" id="3.60.10.10">
    <property type="entry name" value="Endonuclease/exonuclease/phosphatase"/>
    <property type="match status" value="1"/>
</dbReference>